<feature type="region of interest" description="Disordered" evidence="1">
    <location>
        <begin position="1"/>
        <end position="40"/>
    </location>
</feature>
<gene>
    <name evidence="2" type="ORF">CMUS01_00632</name>
</gene>
<accession>A0A8H6NYM6</accession>
<evidence type="ECO:0000313" key="2">
    <source>
        <dbReference type="EMBL" id="KAF6844835.1"/>
    </source>
</evidence>
<evidence type="ECO:0000313" key="3">
    <source>
        <dbReference type="Proteomes" id="UP000639643"/>
    </source>
</evidence>
<reference evidence="2" key="1">
    <citation type="journal article" date="2020" name="Phytopathology">
        <title>Genome Sequence Resources of Colletotrichum truncatum, C. plurivorum, C. musicola, and C. sojae: Four Species Pathogenic to Soybean (Glycine max).</title>
        <authorList>
            <person name="Rogerio F."/>
            <person name="Boufleur T.R."/>
            <person name="Ciampi-Guillardi M."/>
            <person name="Sukno S.A."/>
            <person name="Thon M.R."/>
            <person name="Massola Junior N.S."/>
            <person name="Baroncelli R."/>
        </authorList>
    </citation>
    <scope>NUCLEOTIDE SEQUENCE</scope>
    <source>
        <strain evidence="2">LFN0074</strain>
    </source>
</reference>
<dbReference type="AlphaFoldDB" id="A0A8H6NYM6"/>
<sequence length="136" mass="15192">MTSSEATRNRPGKAARGRASPSLRHSTALPEMTHKQRQTLRPVHLIHETIQPLKSHKATLDTRAIVEGIVGLTLRRDLPAEFALEKWRMGMPRPRRDDKTIPQQETFLSKPRILVGEASAQARTQAQKIAMATLGS</sequence>
<name>A0A8H6NYM6_9PEZI</name>
<dbReference type="EMBL" id="WIGM01000009">
    <property type="protein sequence ID" value="KAF6844835.1"/>
    <property type="molecule type" value="Genomic_DNA"/>
</dbReference>
<evidence type="ECO:0000256" key="1">
    <source>
        <dbReference type="SAM" id="MobiDB-lite"/>
    </source>
</evidence>
<organism evidence="2 3">
    <name type="scientific">Colletotrichum musicola</name>
    <dbReference type="NCBI Taxonomy" id="2175873"/>
    <lineage>
        <taxon>Eukaryota</taxon>
        <taxon>Fungi</taxon>
        <taxon>Dikarya</taxon>
        <taxon>Ascomycota</taxon>
        <taxon>Pezizomycotina</taxon>
        <taxon>Sordariomycetes</taxon>
        <taxon>Hypocreomycetidae</taxon>
        <taxon>Glomerellales</taxon>
        <taxon>Glomerellaceae</taxon>
        <taxon>Colletotrichum</taxon>
        <taxon>Colletotrichum orchidearum species complex</taxon>
    </lineage>
</organism>
<protein>
    <submittedName>
        <fullName evidence="2">Uncharacterized protein</fullName>
    </submittedName>
</protein>
<proteinExistence type="predicted"/>
<dbReference type="Proteomes" id="UP000639643">
    <property type="component" value="Unassembled WGS sequence"/>
</dbReference>
<keyword evidence="3" id="KW-1185">Reference proteome</keyword>
<comment type="caution">
    <text evidence="2">The sequence shown here is derived from an EMBL/GenBank/DDBJ whole genome shotgun (WGS) entry which is preliminary data.</text>
</comment>